<reference evidence="1 2" key="1">
    <citation type="submission" date="2020-08" db="EMBL/GenBank/DDBJ databases">
        <title>Sequencing the genomes of 1000 actinobacteria strains.</title>
        <authorList>
            <person name="Klenk H.-P."/>
        </authorList>
    </citation>
    <scope>NUCLEOTIDE SEQUENCE [LARGE SCALE GENOMIC DNA]</scope>
    <source>
        <strain evidence="1 2">DSM 45809</strain>
    </source>
</reference>
<dbReference type="RefSeq" id="WP_185040697.1">
    <property type="nucleotide sequence ID" value="NZ_BAABFG010000005.1"/>
</dbReference>
<organism evidence="1 2">
    <name type="scientific">Actinoplanes octamycinicus</name>
    <dbReference type="NCBI Taxonomy" id="135948"/>
    <lineage>
        <taxon>Bacteria</taxon>
        <taxon>Bacillati</taxon>
        <taxon>Actinomycetota</taxon>
        <taxon>Actinomycetes</taxon>
        <taxon>Micromonosporales</taxon>
        <taxon>Micromonosporaceae</taxon>
        <taxon>Actinoplanes</taxon>
    </lineage>
</organism>
<name>A0A7W7M7W6_9ACTN</name>
<accession>A0A7W7M7W6</accession>
<keyword evidence="2" id="KW-1185">Reference proteome</keyword>
<evidence type="ECO:0000313" key="1">
    <source>
        <dbReference type="EMBL" id="MBB4740269.1"/>
    </source>
</evidence>
<dbReference type="Proteomes" id="UP000546162">
    <property type="component" value="Unassembled WGS sequence"/>
</dbReference>
<evidence type="ECO:0008006" key="3">
    <source>
        <dbReference type="Google" id="ProtNLM"/>
    </source>
</evidence>
<sequence length="1571" mass="167282">MSAVLPGPATDATQDAVTARAYRHPALADRTVVRLVGATVGPAEDLTMEFLGFTGTGVATVGHGPRQALGFPAWALVHDPAHARHALALVHEMAGLARTAGRKPGLALDGYRALAQRLGEAAPQLLPTFWEQAGRAFLAADNQRSAGTCFTEARRAEQVHGLPVDESRVRDVHLEFAFAGALTASMLSGYAREVAGRRPGPEAYQLVKTLSLRRVGGGLLPHASMAADLARLATAAGLDAEAEADEVAGRLLGFPAMARAHPAVWQAYRKSLSRLGRRDAAVRARLLEITPDPAGYQAGFTDQWLELLADAGAVDDLVAVTGPAWPGSAGQWLQRLLRGHHERRGGRRSTRLLALVERLAPRLIAEGGVQPAPGAPRTDLDVLDLCLALGVPATVGPLDHASGFRLERWVADDGAGRRELTAIAADPVLRPLLRDSVRGMLRRLRTGTALTSPALPADTLRTAFGAAGPRAMLTELAGELAERAGTGTVAVLDEVLTELGALWSPDGMALAADAFHRLRSTDLAAVLARNLRGGLLAELTWPAYEQAVRRLEVPRAGTAWPEMVLHDVRAAQIVRPDGSVTEHVFRFPAGLEPIHHDHVRCAWVDGDLLVSWFSRAGGHRTYWSSRPDEVVTGLWAIGLRESGDLPVPLPIPGGGLTVGSRPVRAGEMRAPDRAYRVVTDGQAFWRCERHEVAERRWEWRWQEFDPRTGEAGRISVPAFFAAAGGDLVPAACALRPVPAGFAGSPLGVRDGMTGWRVTAGPGGVQTGEGIDGRRVRIPDLDPDRDPHRSTKELLLGAVLLPGGTAPLPVTRAHLYPDVRLRIWTAGGEHPLDDQVELTATLPPLDWWHGLRARDEAGSAALRAVDETTAAALLAVDDAVTGTVALGEAAAARVAAHLPAITDDRLRARVGALVARTVVLRRRIAEISRHLAPRPDPAPARPPVGDSALRVSWDGLCDPDTTYYSGSPASSRHQITTQIQRIGAMLADPGSDTPADLPALSAHWVSLLAGLGGLALRAASPITSDADRAALAHFLATVAGTPLDGSGPPVRVLAATQESMSLDTVDVHRDGPCLTVLLPPTRHFGRGEGSQWRRDIVQVAPDGVFPEPAGLTVRTQTPLTGRFGGDRLRGFLALLAERGPAPWRPAAADELAAATGMTRATAVLLLAGLPGAALRDGLGAQQRARIGLTAAHAKAARITLTQLTFADRIALLDAAMPAEPADLWTHGPDVAAIAERWIALRGRQAAVSEDLVAEFSGVLDESRAVTALSVLTAIAAPTAGDWLTTDGRTTAQDAWQLHTTSGAGEPFEGAHLRAAGTALAWLAYRLPWGDPLRAALPEALRLVRERLRNPDLLIGGGFHEPDRFPDLGPVLVEGHGWRDQVAHHLVPAWLSGADDPALEHIGVLNAVALRIVLSDWIDRAVSTPDGVVGDPHDPRVSAPDLVAEVAERHRLAADAAAYYLQLLALPDPADRAVLAWNGWKTAALRAAQRALTEAGLVVAAKRARAGRPVFLPGGWQEARAPRLPVESWKQAMYAEAGRVRIVPMPLPELFRTAWGRVLAGDPPRYHELQEKP</sequence>
<gene>
    <name evidence="1" type="ORF">BJY16_003728</name>
</gene>
<comment type="caution">
    <text evidence="1">The sequence shown here is derived from an EMBL/GenBank/DDBJ whole genome shotgun (WGS) entry which is preliminary data.</text>
</comment>
<evidence type="ECO:0000313" key="2">
    <source>
        <dbReference type="Proteomes" id="UP000546162"/>
    </source>
</evidence>
<proteinExistence type="predicted"/>
<protein>
    <recommendedName>
        <fullName evidence="3">DNA-binding protein</fullName>
    </recommendedName>
</protein>
<dbReference type="EMBL" id="JACHNB010000001">
    <property type="protein sequence ID" value="MBB4740269.1"/>
    <property type="molecule type" value="Genomic_DNA"/>
</dbReference>